<feature type="compositionally biased region" description="Acidic residues" evidence="1">
    <location>
        <begin position="207"/>
        <end position="221"/>
    </location>
</feature>
<feature type="region of interest" description="Disordered" evidence="1">
    <location>
        <begin position="165"/>
        <end position="226"/>
    </location>
</feature>
<evidence type="ECO:0000313" key="2">
    <source>
        <dbReference type="EMBL" id="CAK1546195.1"/>
    </source>
</evidence>
<dbReference type="EMBL" id="CAVLEF010000007">
    <property type="protein sequence ID" value="CAK1546195.1"/>
    <property type="molecule type" value="Genomic_DNA"/>
</dbReference>
<dbReference type="Proteomes" id="UP001497472">
    <property type="component" value="Unassembled WGS sequence"/>
</dbReference>
<protein>
    <submittedName>
        <fullName evidence="2">Uncharacterized protein</fullName>
    </submittedName>
</protein>
<sequence>MFCWYSRESKQCLDKQTGVFEFCGGLIFLKDGAKVPLESILSESVSADLSEKDKQYGVAESLNDEPKPGQREKRFYNYFDYSNDFINPQYPTPFRQSISKRHPAQSFGNFGTQDPFDLILSKLDQIASATIDRSYLPPPPVPVPYPTFVPFIYVPKVTCECGSGNQATNDKPTPMNDKTPNKKPMDNTKRPGTNKTVPDFPDRVFDVDDMPDGNDGEDYKDDGEREISFKPVKLDGPLSRPVPPLEHGSVQAGLEPEKPLAAPAGYPTEEEKVVAPEPPTVCERAAISCCHQPRVNFTCFRLQGCSDSEFYRNACLPQNMLPALKKLENEYRKRIGS</sequence>
<feature type="compositionally biased region" description="Basic and acidic residues" evidence="1">
    <location>
        <begin position="179"/>
        <end position="189"/>
    </location>
</feature>
<organism evidence="2 3">
    <name type="scientific">Leptosia nina</name>
    <dbReference type="NCBI Taxonomy" id="320188"/>
    <lineage>
        <taxon>Eukaryota</taxon>
        <taxon>Metazoa</taxon>
        <taxon>Ecdysozoa</taxon>
        <taxon>Arthropoda</taxon>
        <taxon>Hexapoda</taxon>
        <taxon>Insecta</taxon>
        <taxon>Pterygota</taxon>
        <taxon>Neoptera</taxon>
        <taxon>Endopterygota</taxon>
        <taxon>Lepidoptera</taxon>
        <taxon>Glossata</taxon>
        <taxon>Ditrysia</taxon>
        <taxon>Papilionoidea</taxon>
        <taxon>Pieridae</taxon>
        <taxon>Pierinae</taxon>
        <taxon>Leptosia</taxon>
    </lineage>
</organism>
<evidence type="ECO:0000256" key="1">
    <source>
        <dbReference type="SAM" id="MobiDB-lite"/>
    </source>
</evidence>
<gene>
    <name evidence="2" type="ORF">LNINA_LOCUS5788</name>
</gene>
<evidence type="ECO:0000313" key="3">
    <source>
        <dbReference type="Proteomes" id="UP001497472"/>
    </source>
</evidence>
<name>A0AAV1JCG9_9NEOP</name>
<reference evidence="2 3" key="1">
    <citation type="submission" date="2023-11" db="EMBL/GenBank/DDBJ databases">
        <authorList>
            <person name="Okamura Y."/>
        </authorList>
    </citation>
    <scope>NUCLEOTIDE SEQUENCE [LARGE SCALE GENOMIC DNA]</scope>
</reference>
<accession>A0AAV1JCG9</accession>
<dbReference type="AlphaFoldDB" id="A0AAV1JCG9"/>
<comment type="caution">
    <text evidence="2">The sequence shown here is derived from an EMBL/GenBank/DDBJ whole genome shotgun (WGS) entry which is preliminary data.</text>
</comment>
<keyword evidence="3" id="KW-1185">Reference proteome</keyword>
<proteinExistence type="predicted"/>